<evidence type="ECO:0000313" key="1">
    <source>
        <dbReference type="EMBL" id="EKF25795.1"/>
    </source>
</evidence>
<dbReference type="eggNOG" id="COG3631">
    <property type="taxonomic scope" value="Bacteria"/>
</dbReference>
<dbReference type="Pfam" id="PF12680">
    <property type="entry name" value="SnoaL_2"/>
    <property type="match status" value="1"/>
</dbReference>
<gene>
    <name evidence="1" type="ORF">C731_0182</name>
</gene>
<dbReference type="EMBL" id="AMRA01000008">
    <property type="protein sequence ID" value="EKF25795.1"/>
    <property type="molecule type" value="Genomic_DNA"/>
</dbReference>
<organism evidence="1 2">
    <name type="scientific">Mycolicibacterium hassiacum (strain DSM 44199 / CIP 105218 / JCM 12690 / 3849)</name>
    <name type="common">Mycobacterium hassiacum</name>
    <dbReference type="NCBI Taxonomy" id="1122247"/>
    <lineage>
        <taxon>Bacteria</taxon>
        <taxon>Bacillati</taxon>
        <taxon>Actinomycetota</taxon>
        <taxon>Actinomycetes</taxon>
        <taxon>Mycobacteriales</taxon>
        <taxon>Mycobacteriaceae</taxon>
        <taxon>Mycolicibacterium</taxon>
    </lineage>
</organism>
<dbReference type="OrthoDB" id="8855132at2"/>
<dbReference type="RefSeq" id="WP_005623452.1">
    <property type="nucleotide sequence ID" value="NZ_AMRA01000008.1"/>
</dbReference>
<protein>
    <submittedName>
        <fullName evidence="1">SnoaL-like polyketide cyclase family protein</fullName>
    </submittedName>
</protein>
<proteinExistence type="predicted"/>
<dbReference type="InterPro" id="IPR037401">
    <property type="entry name" value="SnoaL-like"/>
</dbReference>
<dbReference type="AlphaFoldDB" id="K5BDE0"/>
<sequence length="144" mass="15932">MSSTTAHLANYPARYFAAWNQRDIDVALAVIADDIEWIDPSLPEPLTDRAGAKWFFESAWAAFPDIVFEPVGQPLVDERLGRVAHEWVMRGNYTGSGFPPGVEPTGNRFELGGCDVWNVDASGRAVRVRAFYDAGDFVRQLGLA</sequence>
<dbReference type="InterPro" id="IPR032710">
    <property type="entry name" value="NTF2-like_dom_sf"/>
</dbReference>
<dbReference type="Gene3D" id="3.10.450.50">
    <property type="match status" value="1"/>
</dbReference>
<keyword evidence="2" id="KW-1185">Reference proteome</keyword>
<dbReference type="Proteomes" id="UP000006265">
    <property type="component" value="Unassembled WGS sequence"/>
</dbReference>
<dbReference type="STRING" id="1122247.GCA_000379865_01927"/>
<reference evidence="1 2" key="1">
    <citation type="journal article" date="2012" name="J. Bacteriol.">
        <title>Genome sequence of Mycobacterium hassiacum DSM 44199, a rare source of heat-stable mycobacterial proteins.</title>
        <authorList>
            <person name="Tiago I."/>
            <person name="Maranha A."/>
            <person name="Mendes V."/>
            <person name="Alarico S."/>
            <person name="Moynihan P.J."/>
            <person name="Clarke A.J."/>
            <person name="Macedo-Ribeiro S."/>
            <person name="Pereira P.J."/>
            <person name="Empadinhas N."/>
        </authorList>
    </citation>
    <scope>NUCLEOTIDE SEQUENCE [LARGE SCALE GENOMIC DNA]</scope>
    <source>
        <strain evidence="2">DSM 44199 / CIP 105218 / JCM 12690 / 3849</strain>
    </source>
</reference>
<dbReference type="PATRIC" id="fig|1122247.3.peg.169"/>
<dbReference type="SUPFAM" id="SSF54427">
    <property type="entry name" value="NTF2-like"/>
    <property type="match status" value="1"/>
</dbReference>
<comment type="caution">
    <text evidence="1">The sequence shown here is derived from an EMBL/GenBank/DDBJ whole genome shotgun (WGS) entry which is preliminary data.</text>
</comment>
<accession>K5BDE0</accession>
<name>K5BDE0_MYCHD</name>
<evidence type="ECO:0000313" key="2">
    <source>
        <dbReference type="Proteomes" id="UP000006265"/>
    </source>
</evidence>